<evidence type="ECO:0008006" key="5">
    <source>
        <dbReference type="Google" id="ProtNLM"/>
    </source>
</evidence>
<feature type="signal peptide" evidence="2">
    <location>
        <begin position="1"/>
        <end position="19"/>
    </location>
</feature>
<accession>A0A3S9HIZ2</accession>
<reference evidence="3 4" key="1">
    <citation type="journal article" date="2011" name="Int. J. Syst. Evol. Microbiol.">
        <title>Description of Undibacterium oligocarboniphilum sp. nov., isolated from purified water, and Undibacterium pigrum strain CCUG 49012 as the type strain of Undibacterium parvum sp. nov., and emended descriptions of the genus Undibacterium and the species Undibacterium pigrum.</title>
        <authorList>
            <person name="Eder W."/>
            <person name="Wanner G."/>
            <person name="Ludwig W."/>
            <person name="Busse H.J."/>
            <person name="Ziemke-Kageler F."/>
            <person name="Lang E."/>
        </authorList>
    </citation>
    <scope>NUCLEOTIDE SEQUENCE [LARGE SCALE GENOMIC DNA]</scope>
    <source>
        <strain evidence="3 4">DSM 23061</strain>
    </source>
</reference>
<dbReference type="RefSeq" id="WP_126127415.1">
    <property type="nucleotide sequence ID" value="NZ_CP034464.1"/>
</dbReference>
<feature type="region of interest" description="Disordered" evidence="1">
    <location>
        <begin position="38"/>
        <end position="72"/>
    </location>
</feature>
<protein>
    <recommendedName>
        <fullName evidence="5">Lipoprotein</fullName>
    </recommendedName>
</protein>
<feature type="chain" id="PRO_5019283276" description="Lipoprotein" evidence="2">
    <location>
        <begin position="20"/>
        <end position="72"/>
    </location>
</feature>
<dbReference type="Proteomes" id="UP000275663">
    <property type="component" value="Chromosome"/>
</dbReference>
<gene>
    <name evidence="3" type="ORF">EJN92_08490</name>
</gene>
<evidence type="ECO:0000256" key="1">
    <source>
        <dbReference type="SAM" id="MobiDB-lite"/>
    </source>
</evidence>
<dbReference type="AlphaFoldDB" id="A0A3S9HIZ2"/>
<evidence type="ECO:0000313" key="4">
    <source>
        <dbReference type="Proteomes" id="UP000275663"/>
    </source>
</evidence>
<feature type="compositionally biased region" description="Polar residues" evidence="1">
    <location>
        <begin position="38"/>
        <end position="52"/>
    </location>
</feature>
<name>A0A3S9HIZ2_9BURK</name>
<keyword evidence="2" id="KW-0732">Signal</keyword>
<sequence>MTSKSLFLLPIFSLLFGCAEPLVTSQNTPQEEKVYITGSNLPQKKGSSNVGQMSKEEIEATKRSNGPLTIGR</sequence>
<evidence type="ECO:0000313" key="3">
    <source>
        <dbReference type="EMBL" id="AZP12033.1"/>
    </source>
</evidence>
<proteinExistence type="predicted"/>
<feature type="compositionally biased region" description="Polar residues" evidence="1">
    <location>
        <begin position="63"/>
        <end position="72"/>
    </location>
</feature>
<dbReference type="EMBL" id="CP034464">
    <property type="protein sequence ID" value="AZP12033.1"/>
    <property type="molecule type" value="Genomic_DNA"/>
</dbReference>
<dbReference type="PROSITE" id="PS51257">
    <property type="entry name" value="PROKAR_LIPOPROTEIN"/>
    <property type="match status" value="1"/>
</dbReference>
<keyword evidence="4" id="KW-1185">Reference proteome</keyword>
<dbReference type="KEGG" id="upv:EJN92_08490"/>
<evidence type="ECO:0000256" key="2">
    <source>
        <dbReference type="SAM" id="SignalP"/>
    </source>
</evidence>
<organism evidence="3 4">
    <name type="scientific">Undibacterium parvum</name>
    <dbReference type="NCBI Taxonomy" id="401471"/>
    <lineage>
        <taxon>Bacteria</taxon>
        <taxon>Pseudomonadati</taxon>
        <taxon>Pseudomonadota</taxon>
        <taxon>Betaproteobacteria</taxon>
        <taxon>Burkholderiales</taxon>
        <taxon>Oxalobacteraceae</taxon>
        <taxon>Undibacterium</taxon>
    </lineage>
</organism>